<feature type="compositionally biased region" description="Low complexity" evidence="1">
    <location>
        <begin position="99"/>
        <end position="112"/>
    </location>
</feature>
<evidence type="ECO:0000313" key="2">
    <source>
        <dbReference type="EMBL" id="VBB30436.1"/>
    </source>
</evidence>
<organism evidence="2 3">
    <name type="scientific">Acanthocheilonema viteae</name>
    <name type="common">Filarial nematode worm</name>
    <name type="synonym">Dipetalonema viteae</name>
    <dbReference type="NCBI Taxonomy" id="6277"/>
    <lineage>
        <taxon>Eukaryota</taxon>
        <taxon>Metazoa</taxon>
        <taxon>Ecdysozoa</taxon>
        <taxon>Nematoda</taxon>
        <taxon>Chromadorea</taxon>
        <taxon>Rhabditida</taxon>
        <taxon>Spirurina</taxon>
        <taxon>Spiruromorpha</taxon>
        <taxon>Filarioidea</taxon>
        <taxon>Onchocercidae</taxon>
        <taxon>Acanthocheilonema</taxon>
    </lineage>
</organism>
<feature type="region of interest" description="Disordered" evidence="1">
    <location>
        <begin position="98"/>
        <end position="143"/>
    </location>
</feature>
<sequence>MGPPNIADGAPEMGAIGRVEHTTTCPSRVSLPFVLHPSSDRPSQNEHQTLLIRQIHTTNSTQKVLDIKQQKQQRVSRAVERILRLICSKHLSEVMNEIPTASSPTPSSSAPAESEKQAAKRSASNANSDEQSDCDPKIKMPKSEVEVVVSEDNDLQSRQPSMDIISEQIISPYDTADLVHANEKSLAQVFGSSIQAPLITAADINRMNRERGLEIVAMAGRYEALVDSASRSPAANMERNKIWRKITEEINKKYSHLNTLTFEQCKKLCKYYKRKDPTNYGLAFHAVHSDLIPSTYKEQQQQQAAAAIAAAGNAAAYVTTNGQIDEPIDVDELLEANDVVDGICCDTNTLKMKQAEENTPLPMEDIVREDDKPSKDLLQFLAQCSASSSSSSTDGLVLPGQQAAAAVAAATVIANQQKKERGQYVCKLAETFNGVFDSHSRLYHINAERNQVWKQITDSTNEKYGSELGDLTIEQTKKLYANYRRKSQMISFTNNGSGTCGISRSDTGSINGAASADLDSDASSSNSDLLTRLVTPVSNGTGATSGTSQIRAGSPTLLPRLTLRDRKSNIDLKNGFVNHAGNVGQRISANPGLSSVELLAIIADRDAEIKQLKNELLQKSVEHQLQISRVLEKVSDLVKTAVNTNVQREIMSAMTGVAGFSGYHDNGYCDKSYDDDSDL</sequence>
<reference evidence="2 3" key="1">
    <citation type="submission" date="2018-08" db="EMBL/GenBank/DDBJ databases">
        <authorList>
            <person name="Laetsch R D."/>
            <person name="Stevens L."/>
            <person name="Kumar S."/>
            <person name="Blaxter L. M."/>
        </authorList>
    </citation>
    <scope>NUCLEOTIDE SEQUENCE [LARGE SCALE GENOMIC DNA]</scope>
</reference>
<gene>
    <name evidence="2" type="ORF">NAV_LOCUS5227</name>
</gene>
<accession>A0A498SHC8</accession>
<keyword evidence="3" id="KW-1185">Reference proteome</keyword>
<dbReference type="EMBL" id="UPTC01000874">
    <property type="protein sequence ID" value="VBB30436.1"/>
    <property type="molecule type" value="Genomic_DNA"/>
</dbReference>
<proteinExistence type="predicted"/>
<evidence type="ECO:0000256" key="1">
    <source>
        <dbReference type="SAM" id="MobiDB-lite"/>
    </source>
</evidence>
<feature type="compositionally biased region" description="Basic and acidic residues" evidence="1">
    <location>
        <begin position="134"/>
        <end position="143"/>
    </location>
</feature>
<evidence type="ECO:0000313" key="3">
    <source>
        <dbReference type="Proteomes" id="UP000276991"/>
    </source>
</evidence>
<dbReference type="Proteomes" id="UP000276991">
    <property type="component" value="Unassembled WGS sequence"/>
</dbReference>
<name>A0A498SHC8_ACAVI</name>
<protein>
    <submittedName>
        <fullName evidence="2">Uncharacterized protein</fullName>
    </submittedName>
</protein>
<dbReference type="AlphaFoldDB" id="A0A498SHC8"/>
<dbReference type="OrthoDB" id="5831841at2759"/>
<feature type="region of interest" description="Disordered" evidence="1">
    <location>
        <begin position="536"/>
        <end position="557"/>
    </location>
</feature>
<feature type="compositionally biased region" description="Polar residues" evidence="1">
    <location>
        <begin position="536"/>
        <end position="551"/>
    </location>
</feature>